<reference evidence="2" key="1">
    <citation type="submission" date="2021-06" db="EMBL/GenBank/DDBJ databases">
        <authorList>
            <person name="Kallberg Y."/>
            <person name="Tangrot J."/>
            <person name="Rosling A."/>
        </authorList>
    </citation>
    <scope>NUCLEOTIDE SEQUENCE</scope>
    <source>
        <strain evidence="2">CL551</strain>
    </source>
</reference>
<feature type="non-terminal residue" evidence="2">
    <location>
        <position position="1"/>
    </location>
</feature>
<dbReference type="EMBL" id="CAJVPV010040068">
    <property type="protein sequence ID" value="CAG8759627.1"/>
    <property type="molecule type" value="Genomic_DNA"/>
</dbReference>
<comment type="caution">
    <text evidence="2">The sequence shown here is derived from an EMBL/GenBank/DDBJ whole genome shotgun (WGS) entry which is preliminary data.</text>
</comment>
<gene>
    <name evidence="2" type="ORF">AMORRO_LOCUS15826</name>
    <name evidence="1" type="ORF">AMORRO_LOCUS2170</name>
</gene>
<sequence>MESNPALPPPNDLAATWAFLESGISQIMNRLEEGLSYKRYMDLYTGIYNYCTSSRMNPGFTSEPLAGPGSNLNNNR</sequence>
<protein>
    <submittedName>
        <fullName evidence="1">12735_t:CDS:1</fullName>
    </submittedName>
    <submittedName>
        <fullName evidence="2">14643_t:CDS:1</fullName>
    </submittedName>
</protein>
<dbReference type="EMBL" id="CAJVPV010000896">
    <property type="protein sequence ID" value="CAG8477970.1"/>
    <property type="molecule type" value="Genomic_DNA"/>
</dbReference>
<dbReference type="Proteomes" id="UP000789342">
    <property type="component" value="Unassembled WGS sequence"/>
</dbReference>
<accession>A0A9N9J2Q1</accession>
<evidence type="ECO:0000313" key="2">
    <source>
        <dbReference type="EMBL" id="CAG8759627.1"/>
    </source>
</evidence>
<evidence type="ECO:0000313" key="3">
    <source>
        <dbReference type="Proteomes" id="UP000789342"/>
    </source>
</evidence>
<dbReference type="InterPro" id="IPR016159">
    <property type="entry name" value="Cullin_repeat-like_dom_sf"/>
</dbReference>
<dbReference type="OrthoDB" id="2677914at2759"/>
<name>A0A9N9J2Q1_9GLOM</name>
<proteinExistence type="predicted"/>
<keyword evidence="3" id="KW-1185">Reference proteome</keyword>
<dbReference type="AlphaFoldDB" id="A0A9N9J2Q1"/>
<organism evidence="2 3">
    <name type="scientific">Acaulospora morrowiae</name>
    <dbReference type="NCBI Taxonomy" id="94023"/>
    <lineage>
        <taxon>Eukaryota</taxon>
        <taxon>Fungi</taxon>
        <taxon>Fungi incertae sedis</taxon>
        <taxon>Mucoromycota</taxon>
        <taxon>Glomeromycotina</taxon>
        <taxon>Glomeromycetes</taxon>
        <taxon>Diversisporales</taxon>
        <taxon>Acaulosporaceae</taxon>
        <taxon>Acaulospora</taxon>
    </lineage>
</organism>
<evidence type="ECO:0000313" key="1">
    <source>
        <dbReference type="EMBL" id="CAG8477970.1"/>
    </source>
</evidence>
<dbReference type="SUPFAM" id="SSF74788">
    <property type="entry name" value="Cullin repeat-like"/>
    <property type="match status" value="1"/>
</dbReference>
<dbReference type="Gene3D" id="1.20.1310.10">
    <property type="entry name" value="Cullin Repeats"/>
    <property type="match status" value="1"/>
</dbReference>
<feature type="non-terminal residue" evidence="2">
    <location>
        <position position="76"/>
    </location>
</feature>